<feature type="compositionally biased region" description="Acidic residues" evidence="2">
    <location>
        <begin position="343"/>
        <end position="355"/>
    </location>
</feature>
<dbReference type="AlphaFoldDB" id="A0A3M7R1W9"/>
<comment type="caution">
    <text evidence="3">The sequence shown here is derived from an EMBL/GenBank/DDBJ whole genome shotgun (WGS) entry which is preliminary data.</text>
</comment>
<feature type="region of interest" description="Disordered" evidence="2">
    <location>
        <begin position="323"/>
        <end position="384"/>
    </location>
</feature>
<evidence type="ECO:0000256" key="2">
    <source>
        <dbReference type="SAM" id="MobiDB-lite"/>
    </source>
</evidence>
<organism evidence="3 4">
    <name type="scientific">Brachionus plicatilis</name>
    <name type="common">Marine rotifer</name>
    <name type="synonym">Brachionus muelleri</name>
    <dbReference type="NCBI Taxonomy" id="10195"/>
    <lineage>
        <taxon>Eukaryota</taxon>
        <taxon>Metazoa</taxon>
        <taxon>Spiralia</taxon>
        <taxon>Gnathifera</taxon>
        <taxon>Rotifera</taxon>
        <taxon>Eurotatoria</taxon>
        <taxon>Monogononta</taxon>
        <taxon>Pseudotrocha</taxon>
        <taxon>Ploima</taxon>
        <taxon>Brachionidae</taxon>
        <taxon>Brachionus</taxon>
    </lineage>
</organism>
<proteinExistence type="predicted"/>
<dbReference type="EMBL" id="REGN01004471">
    <property type="protein sequence ID" value="RNA17364.1"/>
    <property type="molecule type" value="Genomic_DNA"/>
</dbReference>
<feature type="region of interest" description="Disordered" evidence="2">
    <location>
        <begin position="263"/>
        <end position="311"/>
    </location>
</feature>
<accession>A0A3M7R1W9</accession>
<feature type="compositionally biased region" description="Low complexity" evidence="2">
    <location>
        <begin position="269"/>
        <end position="311"/>
    </location>
</feature>
<dbReference type="Proteomes" id="UP000276133">
    <property type="component" value="Unassembled WGS sequence"/>
</dbReference>
<evidence type="ECO:0000313" key="3">
    <source>
        <dbReference type="EMBL" id="RNA17364.1"/>
    </source>
</evidence>
<evidence type="ECO:0000313" key="4">
    <source>
        <dbReference type="Proteomes" id="UP000276133"/>
    </source>
</evidence>
<name>A0A3M7R1W9_BRAPC</name>
<evidence type="ECO:0000256" key="1">
    <source>
        <dbReference type="SAM" id="Coils"/>
    </source>
</evidence>
<protein>
    <submittedName>
        <fullName evidence="3">Uncharacterized protein</fullName>
    </submittedName>
</protein>
<sequence>MEEIKCDKCSDKQDVKDDHASIDKLVVAKCTDCNLNMCTNCVLEHQFAAKNMNHKLVNLFEEKKGQEIEYTNEINNNIITDKFYMPKVEDISDSDIIRRRQIEEEDRQSEREHLQMQQMHQMHQYQLSNQMFANKLKQQQQQNVQSTATNAKLVQIESEINKTFNFYIQMLKERKEYLVKELNTIIQFALLNHNQNINKQLQQQHQHQQQQTQQTQQHQVLPLAAANNFNNFNNFNNLNNSKTLPNPLSNELSISCDFKSNGAQSQMASSGSLNQQNLYSNNSTSTNVSSLSSASSTSSSSSNSSSNLTSDLVTSPVSIMVKKKNDQNKGTHDQEDKSVQEPLIEEQDQDTEDDTTTLKLNQHQQDTITLSAGSTSSQKSTKSL</sequence>
<keyword evidence="1" id="KW-0175">Coiled coil</keyword>
<feature type="non-terminal residue" evidence="3">
    <location>
        <position position="384"/>
    </location>
</feature>
<feature type="coiled-coil region" evidence="1">
    <location>
        <begin position="191"/>
        <end position="218"/>
    </location>
</feature>
<feature type="compositionally biased region" description="Polar residues" evidence="2">
    <location>
        <begin position="358"/>
        <end position="384"/>
    </location>
</feature>
<feature type="compositionally biased region" description="Basic and acidic residues" evidence="2">
    <location>
        <begin position="323"/>
        <end position="339"/>
    </location>
</feature>
<reference evidence="3 4" key="1">
    <citation type="journal article" date="2018" name="Sci. Rep.">
        <title>Genomic signatures of local adaptation to the degree of environmental predictability in rotifers.</title>
        <authorList>
            <person name="Franch-Gras L."/>
            <person name="Hahn C."/>
            <person name="Garcia-Roger E.M."/>
            <person name="Carmona M.J."/>
            <person name="Serra M."/>
            <person name="Gomez A."/>
        </authorList>
    </citation>
    <scope>NUCLEOTIDE SEQUENCE [LARGE SCALE GENOMIC DNA]</scope>
    <source>
        <strain evidence="3">HYR1</strain>
    </source>
</reference>
<gene>
    <name evidence="3" type="ORF">BpHYR1_038375</name>
</gene>
<keyword evidence="4" id="KW-1185">Reference proteome</keyword>